<keyword evidence="2" id="KW-1185">Reference proteome</keyword>
<protein>
    <submittedName>
        <fullName evidence="1">Uncharacterized protein</fullName>
    </submittedName>
</protein>
<name>A0A1W6MJX9_9FLAO</name>
<evidence type="ECO:0000313" key="2">
    <source>
        <dbReference type="Proteomes" id="UP000193431"/>
    </source>
</evidence>
<dbReference type="EMBL" id="CP019344">
    <property type="protein sequence ID" value="ARN77911.1"/>
    <property type="molecule type" value="Genomic_DNA"/>
</dbReference>
<evidence type="ECO:0000313" key="1">
    <source>
        <dbReference type="EMBL" id="ARN77911.1"/>
    </source>
</evidence>
<proteinExistence type="predicted"/>
<gene>
    <name evidence="1" type="ORF">BST97_07820</name>
</gene>
<organism evidence="1 2">
    <name type="scientific">Nonlabens spongiae</name>
    <dbReference type="NCBI Taxonomy" id="331648"/>
    <lineage>
        <taxon>Bacteria</taxon>
        <taxon>Pseudomonadati</taxon>
        <taxon>Bacteroidota</taxon>
        <taxon>Flavobacteriia</taxon>
        <taxon>Flavobacteriales</taxon>
        <taxon>Flavobacteriaceae</taxon>
        <taxon>Nonlabens</taxon>
    </lineage>
</organism>
<sequence length="77" mass="9302">MESKKVRFFLWSKHLVFRGVAKEVKKTYNYFAKSFGWKEIVSVYLHPLSETTICFTRQKFTGRLEYHKGKQIEFCPF</sequence>
<dbReference type="Proteomes" id="UP000193431">
    <property type="component" value="Chromosome"/>
</dbReference>
<reference evidence="1 2" key="1">
    <citation type="submission" date="2016-11" db="EMBL/GenBank/DDBJ databases">
        <title>Trade-off between light-utilization and light-protection in marine flavobacteria.</title>
        <authorList>
            <person name="Kumagai Y."/>
        </authorList>
    </citation>
    <scope>NUCLEOTIDE SEQUENCE [LARGE SCALE GENOMIC DNA]</scope>
    <source>
        <strain evidence="1 2">JCM 13191</strain>
    </source>
</reference>
<dbReference type="AlphaFoldDB" id="A0A1W6MJX9"/>
<accession>A0A1W6MJX9</accession>